<organism evidence="5">
    <name type="scientific">uncultured Dysgonomonas sp</name>
    <dbReference type="NCBI Taxonomy" id="206096"/>
    <lineage>
        <taxon>Bacteria</taxon>
        <taxon>Pseudomonadati</taxon>
        <taxon>Bacteroidota</taxon>
        <taxon>Bacteroidia</taxon>
        <taxon>Bacteroidales</taxon>
        <taxon>Dysgonomonadaceae</taxon>
        <taxon>Dysgonomonas</taxon>
        <taxon>environmental samples</taxon>
    </lineage>
</organism>
<dbReference type="AlphaFoldDB" id="A0A212J3B0"/>
<evidence type="ECO:0000256" key="2">
    <source>
        <dbReference type="ARBA" id="ARBA00023004"/>
    </source>
</evidence>
<keyword evidence="3" id="KW-0411">Iron-sulfur</keyword>
<protein>
    <recommendedName>
        <fullName evidence="4">Elp3/MiaA/NifB-like radical SAM core domain-containing protein</fullName>
    </recommendedName>
</protein>
<dbReference type="InterPro" id="IPR006638">
    <property type="entry name" value="Elp3/MiaA/NifB-like_rSAM"/>
</dbReference>
<evidence type="ECO:0000256" key="3">
    <source>
        <dbReference type="ARBA" id="ARBA00023014"/>
    </source>
</evidence>
<name>A0A212J3B0_9BACT</name>
<accession>A0A212J3B0</accession>
<keyword evidence="1" id="KW-0479">Metal-binding</keyword>
<sequence length="291" mass="32871">MTAIQYTEAKSILSKLQDSDPMFGLTYNMNLYRGCQHGCIYCDTRSECYGVGNIAQISVKKNALELLSGELKSKRTKGTIGTGSMNDPYMPIEAKLNITRNAMDIIFNYRFPVHVITKSDLVTRDYDILQDISKIYAAVSITITTSDDALAKKLEPNAPSSSDRFKAIEFLAEKGIYTGITLMPLLPFINDTKENVKTIIQKAKDAGASYIIPMLGVTLRKGSRDYLYHSLDKDFPGMRSLYEKTFGEQYICCNSNYYALLDEFTNESDRLGVPSQMQFYKPKKEQQLTLF</sequence>
<proteinExistence type="predicted"/>
<dbReference type="RefSeq" id="WP_296938885.1">
    <property type="nucleotide sequence ID" value="NZ_LT599032.1"/>
</dbReference>
<dbReference type="GO" id="GO:0003824">
    <property type="term" value="F:catalytic activity"/>
    <property type="evidence" value="ECO:0007669"/>
    <property type="project" value="InterPro"/>
</dbReference>
<dbReference type="PANTHER" id="PTHR43432">
    <property type="entry name" value="SLR0285 PROTEIN"/>
    <property type="match status" value="1"/>
</dbReference>
<dbReference type="Pfam" id="PF04055">
    <property type="entry name" value="Radical_SAM"/>
    <property type="match status" value="1"/>
</dbReference>
<dbReference type="InterPro" id="IPR040086">
    <property type="entry name" value="MJ0683-like"/>
</dbReference>
<dbReference type="Gene3D" id="3.80.30.30">
    <property type="match status" value="1"/>
</dbReference>
<evidence type="ECO:0000313" key="5">
    <source>
        <dbReference type="EMBL" id="SBV93952.1"/>
    </source>
</evidence>
<evidence type="ECO:0000259" key="4">
    <source>
        <dbReference type="SMART" id="SM00729"/>
    </source>
</evidence>
<dbReference type="EMBL" id="FLUM01000001">
    <property type="protein sequence ID" value="SBV93952.1"/>
    <property type="molecule type" value="Genomic_DNA"/>
</dbReference>
<dbReference type="InterPro" id="IPR058240">
    <property type="entry name" value="rSAM_sf"/>
</dbReference>
<gene>
    <name evidence="5" type="ORF">KL86DYS1_11003</name>
</gene>
<dbReference type="SUPFAM" id="SSF102114">
    <property type="entry name" value="Radical SAM enzymes"/>
    <property type="match status" value="1"/>
</dbReference>
<dbReference type="GO" id="GO:0046872">
    <property type="term" value="F:metal ion binding"/>
    <property type="evidence" value="ECO:0007669"/>
    <property type="project" value="UniProtKB-KW"/>
</dbReference>
<dbReference type="InterPro" id="IPR007197">
    <property type="entry name" value="rSAM"/>
</dbReference>
<dbReference type="SFLD" id="SFLDG01084">
    <property type="entry name" value="Uncharacterised_Radical_SAM_Su"/>
    <property type="match status" value="1"/>
</dbReference>
<evidence type="ECO:0000256" key="1">
    <source>
        <dbReference type="ARBA" id="ARBA00022723"/>
    </source>
</evidence>
<keyword evidence="2" id="KW-0408">Iron</keyword>
<dbReference type="SMART" id="SM00729">
    <property type="entry name" value="Elp3"/>
    <property type="match status" value="1"/>
</dbReference>
<dbReference type="GO" id="GO:0051536">
    <property type="term" value="F:iron-sulfur cluster binding"/>
    <property type="evidence" value="ECO:0007669"/>
    <property type="project" value="UniProtKB-KW"/>
</dbReference>
<feature type="domain" description="Elp3/MiaA/NifB-like radical SAM core" evidence="4">
    <location>
        <begin position="25"/>
        <end position="244"/>
    </location>
</feature>
<dbReference type="PANTHER" id="PTHR43432:SF5">
    <property type="entry name" value="ELP3_MIAA_NIFB-LIKE RADICAL SAM CORE DOMAIN-CONTAINING PROTEIN"/>
    <property type="match status" value="1"/>
</dbReference>
<reference evidence="5" key="1">
    <citation type="submission" date="2016-04" db="EMBL/GenBank/DDBJ databases">
        <authorList>
            <person name="Evans L.H."/>
            <person name="Alamgir A."/>
            <person name="Owens N."/>
            <person name="Weber N.D."/>
            <person name="Virtaneva K."/>
            <person name="Barbian K."/>
            <person name="Babar A."/>
            <person name="Rosenke K."/>
        </authorList>
    </citation>
    <scope>NUCLEOTIDE SEQUENCE</scope>
    <source>
        <strain evidence="5">86-1</strain>
    </source>
</reference>
<dbReference type="CDD" id="cd01335">
    <property type="entry name" value="Radical_SAM"/>
    <property type="match status" value="1"/>
</dbReference>
<dbReference type="SFLD" id="SFLDS00029">
    <property type="entry name" value="Radical_SAM"/>
    <property type="match status" value="1"/>
</dbReference>